<evidence type="ECO:0000256" key="6">
    <source>
        <dbReference type="ARBA" id="ARBA00023136"/>
    </source>
</evidence>
<protein>
    <submittedName>
        <fullName evidence="9">MFS family permease</fullName>
    </submittedName>
</protein>
<evidence type="ECO:0000256" key="1">
    <source>
        <dbReference type="ARBA" id="ARBA00004651"/>
    </source>
</evidence>
<dbReference type="SUPFAM" id="SSF103473">
    <property type="entry name" value="MFS general substrate transporter"/>
    <property type="match status" value="1"/>
</dbReference>
<feature type="transmembrane region" description="Helical" evidence="7">
    <location>
        <begin position="246"/>
        <end position="264"/>
    </location>
</feature>
<gene>
    <name evidence="9" type="ORF">HNQ65_004739</name>
</gene>
<evidence type="ECO:0000313" key="10">
    <source>
        <dbReference type="Proteomes" id="UP000590740"/>
    </source>
</evidence>
<dbReference type="PANTHER" id="PTHR23517:SF2">
    <property type="entry name" value="MULTIDRUG RESISTANCE PROTEIN MDTH"/>
    <property type="match status" value="1"/>
</dbReference>
<dbReference type="InterPro" id="IPR011701">
    <property type="entry name" value="MFS"/>
</dbReference>
<reference evidence="9 10" key="1">
    <citation type="submission" date="2020-08" db="EMBL/GenBank/DDBJ databases">
        <title>Genomic Encyclopedia of Type Strains, Phase IV (KMG-IV): sequencing the most valuable type-strain genomes for metagenomic binning, comparative biology and taxonomic classification.</title>
        <authorList>
            <person name="Goeker M."/>
        </authorList>
    </citation>
    <scope>NUCLEOTIDE SEQUENCE [LARGE SCALE GENOMIC DNA]</scope>
    <source>
        <strain evidence="9 10">DSM 12252</strain>
    </source>
</reference>
<feature type="transmembrane region" description="Helical" evidence="7">
    <location>
        <begin position="210"/>
        <end position="226"/>
    </location>
</feature>
<feature type="transmembrane region" description="Helical" evidence="7">
    <location>
        <begin position="50"/>
        <end position="70"/>
    </location>
</feature>
<dbReference type="GO" id="GO:0022857">
    <property type="term" value="F:transmembrane transporter activity"/>
    <property type="evidence" value="ECO:0007669"/>
    <property type="project" value="InterPro"/>
</dbReference>
<evidence type="ECO:0000313" key="9">
    <source>
        <dbReference type="EMBL" id="MBB5035131.1"/>
    </source>
</evidence>
<feature type="transmembrane region" description="Helical" evidence="7">
    <location>
        <begin position="363"/>
        <end position="380"/>
    </location>
</feature>
<evidence type="ECO:0000259" key="8">
    <source>
        <dbReference type="PROSITE" id="PS50850"/>
    </source>
</evidence>
<keyword evidence="3" id="KW-1003">Cell membrane</keyword>
<keyword evidence="6 7" id="KW-0472">Membrane</keyword>
<dbReference type="CDD" id="cd17329">
    <property type="entry name" value="MFS_MdtH_MDR_like"/>
    <property type="match status" value="1"/>
</dbReference>
<dbReference type="InterPro" id="IPR036259">
    <property type="entry name" value="MFS_trans_sf"/>
</dbReference>
<dbReference type="InterPro" id="IPR020846">
    <property type="entry name" value="MFS_dom"/>
</dbReference>
<feature type="transmembrane region" description="Helical" evidence="7">
    <location>
        <begin position="77"/>
        <end position="97"/>
    </location>
</feature>
<evidence type="ECO:0000256" key="4">
    <source>
        <dbReference type="ARBA" id="ARBA00022692"/>
    </source>
</evidence>
<keyword evidence="5 7" id="KW-1133">Transmembrane helix</keyword>
<dbReference type="Pfam" id="PF07690">
    <property type="entry name" value="MFS_1"/>
    <property type="match status" value="1"/>
</dbReference>
<name>A0A7W7YFA9_9BACT</name>
<organism evidence="9 10">
    <name type="scientific">Prosthecobacter vanneervenii</name>
    <dbReference type="NCBI Taxonomy" id="48466"/>
    <lineage>
        <taxon>Bacteria</taxon>
        <taxon>Pseudomonadati</taxon>
        <taxon>Verrucomicrobiota</taxon>
        <taxon>Verrucomicrobiia</taxon>
        <taxon>Verrucomicrobiales</taxon>
        <taxon>Verrucomicrobiaceae</taxon>
        <taxon>Prosthecobacter</taxon>
    </lineage>
</organism>
<evidence type="ECO:0000256" key="3">
    <source>
        <dbReference type="ARBA" id="ARBA00022475"/>
    </source>
</evidence>
<dbReference type="PANTHER" id="PTHR23517">
    <property type="entry name" value="RESISTANCE PROTEIN MDTM, PUTATIVE-RELATED-RELATED"/>
    <property type="match status" value="1"/>
</dbReference>
<proteinExistence type="predicted"/>
<feature type="transmembrane region" description="Helical" evidence="7">
    <location>
        <begin position="276"/>
        <end position="293"/>
    </location>
</feature>
<feature type="domain" description="Major facilitator superfamily (MFS) profile" evidence="8">
    <location>
        <begin position="13"/>
        <end position="384"/>
    </location>
</feature>
<dbReference type="Gene3D" id="1.20.1250.20">
    <property type="entry name" value="MFS general substrate transporter like domains"/>
    <property type="match status" value="1"/>
</dbReference>
<dbReference type="EMBL" id="JACHIG010000013">
    <property type="protein sequence ID" value="MBB5035131.1"/>
    <property type="molecule type" value="Genomic_DNA"/>
</dbReference>
<evidence type="ECO:0000256" key="7">
    <source>
        <dbReference type="SAM" id="Phobius"/>
    </source>
</evidence>
<feature type="transmembrane region" description="Helical" evidence="7">
    <location>
        <begin position="14"/>
        <end position="38"/>
    </location>
</feature>
<evidence type="ECO:0000256" key="5">
    <source>
        <dbReference type="ARBA" id="ARBA00022989"/>
    </source>
</evidence>
<keyword evidence="10" id="KW-1185">Reference proteome</keyword>
<comment type="caution">
    <text evidence="9">The sequence shown here is derived from an EMBL/GenBank/DDBJ whole genome shotgun (WGS) entry which is preliminary data.</text>
</comment>
<dbReference type="InterPro" id="IPR050171">
    <property type="entry name" value="MFS_Transporters"/>
</dbReference>
<keyword evidence="4 7" id="KW-0812">Transmembrane</keyword>
<dbReference type="RefSeq" id="WP_184343605.1">
    <property type="nucleotide sequence ID" value="NZ_JACHIG010000013.1"/>
</dbReference>
<accession>A0A7W7YFA9</accession>
<feature type="transmembrane region" description="Helical" evidence="7">
    <location>
        <begin position="163"/>
        <end position="185"/>
    </location>
</feature>
<comment type="subcellular location">
    <subcellularLocation>
        <location evidence="1">Cell membrane</location>
        <topology evidence="1">Multi-pass membrane protein</topology>
    </subcellularLocation>
</comment>
<sequence length="390" mass="42115">MSLLSQLRLLPRPFWVLVGATFVNRFGVFVVPFLALFITRNGHTTAQAGLAVAAYSVGGFAAAWIGGWMADRLGRNVTMAVSALAGAVCMLAMSQAVDWRTLALLSFITGAINEAGSPASAALVQDLVPPEHRVIAYAVQRFAVNLAWSLGPATAGFLAEYSFFWLFAVDAATSAFFGIIAWVCLPRGRRTAREHAGWGHAWQSIKSNHAFLALFAACICTAWIFRQTNTTFPLHFERNGLPLHDCGLVLALNGVMICLFELPLAVSLRAWPVRQVLALGYVLMGISFLIFLVSGSLTAFVFMMVVFTLGEMSAFSRQQAYSASLAPEDMRGRYVGFLSLAWCTGNTASSALGMALYDQHPGLLWGINAALGLAAALLILSTRKISSYEL</sequence>
<dbReference type="AlphaFoldDB" id="A0A7W7YFA9"/>
<dbReference type="PROSITE" id="PS50850">
    <property type="entry name" value="MFS"/>
    <property type="match status" value="1"/>
</dbReference>
<dbReference type="GO" id="GO:0005886">
    <property type="term" value="C:plasma membrane"/>
    <property type="evidence" value="ECO:0007669"/>
    <property type="project" value="UniProtKB-SubCell"/>
</dbReference>
<dbReference type="Proteomes" id="UP000590740">
    <property type="component" value="Unassembled WGS sequence"/>
</dbReference>
<evidence type="ECO:0000256" key="2">
    <source>
        <dbReference type="ARBA" id="ARBA00022448"/>
    </source>
</evidence>
<keyword evidence="2" id="KW-0813">Transport</keyword>